<feature type="compositionally biased region" description="Low complexity" evidence="9">
    <location>
        <begin position="189"/>
        <end position="202"/>
    </location>
</feature>
<comment type="subcellular location">
    <subcellularLocation>
        <location evidence="2">Cell projection</location>
        <location evidence="2">Cilium</location>
    </subcellularLocation>
    <subcellularLocation>
        <location evidence="1">Cytoplasm</location>
        <location evidence="1">Cytoskeleton</location>
        <location evidence="1">Microtubule organizing center</location>
        <location evidence="1">Centrosome</location>
        <location evidence="1">Centriole</location>
    </subcellularLocation>
</comment>
<dbReference type="InterPro" id="IPR026099">
    <property type="entry name" value="Odf2-rel"/>
</dbReference>
<sequence>MKARSSSPVHVHLDEAIPVHVHVQRSQSLPSAPEVPAEQHLKLQRLVEQLGSGTIALGSNAMECLQTWKLQGKRLGRSDFLHHYTAHYFDINICRLKPQITPKQAEKICSVIHSSDADFQKDSDVPAKQTDRLFDEAHKSRKDVTERRRHCVFEDASKELPWSCSSSTGVRAAGLMECSDELENAVKNSSGSRQQTSSLSRLSELDVSRDNDGAVVDQRRLLRTLTEAESAASSAAAQLLSLKDTLPDFSSVSRFSSPDELRMSRQKSLLMEKLENFKGVNKLLRQQLQEMQDQEAIQLQADRRVEVLLTKLTEAEAENLNLRRHLRENERRIEELLDLRKKEMENTETVVQLSKSVEATRAHLQGQLRHKEAENNRMVVQLRSLERTVTEHKLEIENLKRQMSAALDKAAQEKQSLKKATRAQKHRAQRFEAAIEKCYSQLKDKLTEALSAADTWKRHHELAREEKAPLEAKIAVLQLQITDLTEQLKMGKDKARSSNEDLLQKVEKLHSDNADLNLENARLKAFIADLEEKLSVSQAEVQEQVSVSHQQKDLLEQYKTQVKELQKEADELKTRCEKVLIENKRVKEGKDTEVEKAKKQLESRVKELEVYPDLLKAAEQRLQDCQDKLLRCERRSSDKSDSVSQLQVKVDQQAEELRSSLEVKGSLQEDNLQLQLRLVALQSTPKLCCIPCSQSKIEELELGNQELVHRLASQEEALQYSGKQLEERSAESLSLSRQLEAALADVKQQVSEVKDKALARESVLQSKILELETEKSRKDKELKQLRQSKLSAEKQYEIRLKDLQLSLDQSESHKQSIQNYVDFLKNSYAAMFGEGISSNFGASSFLK</sequence>
<dbReference type="GO" id="GO:0036064">
    <property type="term" value="C:ciliary basal body"/>
    <property type="evidence" value="ECO:0007669"/>
    <property type="project" value="TreeGrafter"/>
</dbReference>
<evidence type="ECO:0000313" key="10">
    <source>
        <dbReference type="EMBL" id="MBN3313315.1"/>
    </source>
</evidence>
<evidence type="ECO:0000256" key="7">
    <source>
        <dbReference type="ARBA" id="ARBA00023273"/>
    </source>
</evidence>
<proteinExistence type="inferred from homology"/>
<name>A0A8J7NJU3_ATRSP</name>
<keyword evidence="6" id="KW-0206">Cytoskeleton</keyword>
<feature type="coiled-coil region" evidence="8">
    <location>
        <begin position="274"/>
        <end position="420"/>
    </location>
</feature>
<dbReference type="GO" id="GO:0005813">
    <property type="term" value="C:centrosome"/>
    <property type="evidence" value="ECO:0007669"/>
    <property type="project" value="TreeGrafter"/>
</dbReference>
<accession>A0A8J7NJU3</accession>
<dbReference type="GO" id="GO:0005814">
    <property type="term" value="C:centriole"/>
    <property type="evidence" value="ECO:0007669"/>
    <property type="project" value="UniProtKB-SubCell"/>
</dbReference>
<evidence type="ECO:0000256" key="4">
    <source>
        <dbReference type="ARBA" id="ARBA00022490"/>
    </source>
</evidence>
<comment type="caution">
    <text evidence="10">The sequence shown here is derived from an EMBL/GenBank/DDBJ whole genome shotgun (WGS) entry which is preliminary data.</text>
</comment>
<feature type="region of interest" description="Disordered" evidence="9">
    <location>
        <begin position="186"/>
        <end position="205"/>
    </location>
</feature>
<gene>
    <name evidence="10" type="primary">Odf2_1</name>
    <name evidence="10" type="ORF">GTO95_0013287</name>
</gene>
<evidence type="ECO:0000313" key="11">
    <source>
        <dbReference type="Proteomes" id="UP000736164"/>
    </source>
</evidence>
<dbReference type="PANTHER" id="PTHR23162">
    <property type="entry name" value="OUTER DENSE FIBER OF SPERM TAILS 2"/>
    <property type="match status" value="1"/>
</dbReference>
<keyword evidence="4" id="KW-0963">Cytoplasm</keyword>
<dbReference type="PANTHER" id="PTHR23162:SF7">
    <property type="entry name" value="PROTEIN BCAP"/>
    <property type="match status" value="1"/>
</dbReference>
<feature type="non-terminal residue" evidence="10">
    <location>
        <position position="1"/>
    </location>
</feature>
<dbReference type="EMBL" id="JAAWVO010011080">
    <property type="protein sequence ID" value="MBN3313315.1"/>
    <property type="molecule type" value="Genomic_DNA"/>
</dbReference>
<evidence type="ECO:0000256" key="1">
    <source>
        <dbReference type="ARBA" id="ARBA00004114"/>
    </source>
</evidence>
<evidence type="ECO:0000256" key="6">
    <source>
        <dbReference type="ARBA" id="ARBA00023212"/>
    </source>
</evidence>
<dbReference type="AlphaFoldDB" id="A0A8J7NJU3"/>
<evidence type="ECO:0000256" key="2">
    <source>
        <dbReference type="ARBA" id="ARBA00004138"/>
    </source>
</evidence>
<dbReference type="Proteomes" id="UP000736164">
    <property type="component" value="Unassembled WGS sequence"/>
</dbReference>
<keyword evidence="11" id="KW-1185">Reference proteome</keyword>
<feature type="non-terminal residue" evidence="10">
    <location>
        <position position="847"/>
    </location>
</feature>
<keyword evidence="5 8" id="KW-0175">Coiled coil</keyword>
<protein>
    <submittedName>
        <fullName evidence="10">ODFP2 protein</fullName>
    </submittedName>
</protein>
<keyword evidence="7" id="KW-0966">Cell projection</keyword>
<reference evidence="10" key="1">
    <citation type="journal article" date="2021" name="Cell">
        <title>Tracing the genetic footprints of vertebrate landing in non-teleost ray-finned fishes.</title>
        <authorList>
            <person name="Bi X."/>
            <person name="Wang K."/>
            <person name="Yang L."/>
            <person name="Pan H."/>
            <person name="Jiang H."/>
            <person name="Wei Q."/>
            <person name="Fang M."/>
            <person name="Yu H."/>
            <person name="Zhu C."/>
            <person name="Cai Y."/>
            <person name="He Y."/>
            <person name="Gan X."/>
            <person name="Zeng H."/>
            <person name="Yu D."/>
            <person name="Zhu Y."/>
            <person name="Jiang H."/>
            <person name="Qiu Q."/>
            <person name="Yang H."/>
            <person name="Zhang Y.E."/>
            <person name="Wang W."/>
            <person name="Zhu M."/>
            <person name="He S."/>
            <person name="Zhang G."/>
        </authorList>
    </citation>
    <scope>NUCLEOTIDE SEQUENCE</scope>
    <source>
        <strain evidence="10">Allg_001</strain>
    </source>
</reference>
<organism evidence="10 11">
    <name type="scientific">Atractosteus spatula</name>
    <name type="common">Alligator gar</name>
    <name type="synonym">Lepisosteus spatula</name>
    <dbReference type="NCBI Taxonomy" id="7917"/>
    <lineage>
        <taxon>Eukaryota</taxon>
        <taxon>Metazoa</taxon>
        <taxon>Chordata</taxon>
        <taxon>Craniata</taxon>
        <taxon>Vertebrata</taxon>
        <taxon>Euteleostomi</taxon>
        <taxon>Actinopterygii</taxon>
        <taxon>Neopterygii</taxon>
        <taxon>Holostei</taxon>
        <taxon>Semionotiformes</taxon>
        <taxon>Lepisosteidae</taxon>
        <taxon>Atractosteus</taxon>
    </lineage>
</organism>
<evidence type="ECO:0000256" key="8">
    <source>
        <dbReference type="SAM" id="Coils"/>
    </source>
</evidence>
<feature type="coiled-coil region" evidence="8">
    <location>
        <begin position="492"/>
        <end position="582"/>
    </location>
</feature>
<dbReference type="GO" id="GO:1902018">
    <property type="term" value="P:negative regulation of cilium assembly"/>
    <property type="evidence" value="ECO:0007669"/>
    <property type="project" value="TreeGrafter"/>
</dbReference>
<comment type="similarity">
    <text evidence="3">Belongs to the ODF2 family.</text>
</comment>
<feature type="coiled-coil region" evidence="8">
    <location>
        <begin position="697"/>
        <end position="795"/>
    </location>
</feature>
<evidence type="ECO:0000256" key="5">
    <source>
        <dbReference type="ARBA" id="ARBA00023054"/>
    </source>
</evidence>
<evidence type="ECO:0000256" key="9">
    <source>
        <dbReference type="SAM" id="MobiDB-lite"/>
    </source>
</evidence>
<evidence type="ECO:0000256" key="3">
    <source>
        <dbReference type="ARBA" id="ARBA00009316"/>
    </source>
</evidence>